<feature type="region of interest" description="Disordered" evidence="1">
    <location>
        <begin position="1"/>
        <end position="21"/>
    </location>
</feature>
<feature type="region of interest" description="Disordered" evidence="1">
    <location>
        <begin position="424"/>
        <end position="464"/>
    </location>
</feature>
<evidence type="ECO:0000256" key="1">
    <source>
        <dbReference type="SAM" id="MobiDB-lite"/>
    </source>
</evidence>
<feature type="compositionally biased region" description="Acidic residues" evidence="1">
    <location>
        <begin position="433"/>
        <end position="444"/>
    </location>
</feature>
<feature type="region of interest" description="Disordered" evidence="1">
    <location>
        <begin position="636"/>
        <end position="661"/>
    </location>
</feature>
<dbReference type="OrthoDB" id="10251048at2759"/>
<feature type="compositionally biased region" description="Basic and acidic residues" evidence="1">
    <location>
        <begin position="362"/>
        <end position="389"/>
    </location>
</feature>
<gene>
    <name evidence="2" type="ORF">BDV29DRAFT_200876</name>
</gene>
<dbReference type="AlphaFoldDB" id="A0A5N5X3L4"/>
<accession>A0A5N5X3L4</accession>
<feature type="region of interest" description="Disordered" evidence="1">
    <location>
        <begin position="362"/>
        <end position="409"/>
    </location>
</feature>
<protein>
    <submittedName>
        <fullName evidence="2">Uncharacterized protein</fullName>
    </submittedName>
</protein>
<dbReference type="Proteomes" id="UP000326565">
    <property type="component" value="Unassembled WGS sequence"/>
</dbReference>
<evidence type="ECO:0000313" key="2">
    <source>
        <dbReference type="EMBL" id="KAB8075351.1"/>
    </source>
</evidence>
<sequence>MASRKHFIRPSSQTDSGYELHNFDDLPSSHPVSLSALCTRASSRNKGSKSWKPFRLNSDEDKDIAESPSTAAFFVTDQKKPRSRLSALHRANSGDCNLNRYKENASTLSRFCSQQYSYDPGEQRGSQTWQDANTIHYQDNPLNYSHNYDFSYAYSHSQQHSYISQSPFLRTGDHQNPEHLAWSTNLHSVSHELSSMGISQPILYNQNIIAEDNLMPDSSFDIYCDSFDHPDNQSPYQSMRVRGSHYDTADAHGAFSTSRSSLPEIQKNSYIEYSPISWEFSSIPVPEQVQSSEAVVSAAECQLQTPVPSHLQLSIDAKATYKPRAELTVPEVGKNKYTKVRSEEEIRQELKNAVREKIEREELETRQRKEKEDLEKASREKIERDELEAKQTGLHKYSMGANATHPQEENGMNCQVANETSIPESSFDHISESSEESDQTDSEEMVIREPCRPPTAESSDAKLSHPWDDFTEKLEVLSVMGLPGYLNIAAGKRLRPPPGIPEPAVHKSTATPLISMIDSTLDQRRLDDANNWFHRDARGEEQLREQVRDIAHSYAERFERLNGTAHTSQGSTAAKQMNLLLGNVIVNLHSYVSENSSRDAANFAEFGDVKNQHCEPSLGGRRSYFNREPSVDHWRLPVGRGLSTMSNKSEQSFSSTNTKPH</sequence>
<dbReference type="EMBL" id="ML732195">
    <property type="protein sequence ID" value="KAB8075351.1"/>
    <property type="molecule type" value="Genomic_DNA"/>
</dbReference>
<feature type="compositionally biased region" description="Polar residues" evidence="1">
    <location>
        <begin position="643"/>
        <end position="661"/>
    </location>
</feature>
<proteinExistence type="predicted"/>
<keyword evidence="3" id="KW-1185">Reference proteome</keyword>
<organism evidence="2 3">
    <name type="scientific">Aspergillus leporis</name>
    <dbReference type="NCBI Taxonomy" id="41062"/>
    <lineage>
        <taxon>Eukaryota</taxon>
        <taxon>Fungi</taxon>
        <taxon>Dikarya</taxon>
        <taxon>Ascomycota</taxon>
        <taxon>Pezizomycotina</taxon>
        <taxon>Eurotiomycetes</taxon>
        <taxon>Eurotiomycetidae</taxon>
        <taxon>Eurotiales</taxon>
        <taxon>Aspergillaceae</taxon>
        <taxon>Aspergillus</taxon>
        <taxon>Aspergillus subgen. Circumdati</taxon>
    </lineage>
</organism>
<name>A0A5N5X3L4_9EURO</name>
<reference evidence="2 3" key="1">
    <citation type="submission" date="2019-04" db="EMBL/GenBank/DDBJ databases">
        <title>Friends and foes A comparative genomics study of 23 Aspergillus species from section Flavi.</title>
        <authorList>
            <consortium name="DOE Joint Genome Institute"/>
            <person name="Kjaerbolling I."/>
            <person name="Vesth T."/>
            <person name="Frisvad J.C."/>
            <person name="Nybo J.L."/>
            <person name="Theobald S."/>
            <person name="Kildgaard S."/>
            <person name="Isbrandt T."/>
            <person name="Kuo A."/>
            <person name="Sato A."/>
            <person name="Lyhne E.K."/>
            <person name="Kogle M.E."/>
            <person name="Wiebenga A."/>
            <person name="Kun R.S."/>
            <person name="Lubbers R.J."/>
            <person name="Makela M.R."/>
            <person name="Barry K."/>
            <person name="Chovatia M."/>
            <person name="Clum A."/>
            <person name="Daum C."/>
            <person name="Haridas S."/>
            <person name="He G."/>
            <person name="LaButti K."/>
            <person name="Lipzen A."/>
            <person name="Mondo S."/>
            <person name="Riley R."/>
            <person name="Salamov A."/>
            <person name="Simmons B.A."/>
            <person name="Magnuson J.K."/>
            <person name="Henrissat B."/>
            <person name="Mortensen U.H."/>
            <person name="Larsen T.O."/>
            <person name="Devries R.P."/>
            <person name="Grigoriev I.V."/>
            <person name="Machida M."/>
            <person name="Baker S.E."/>
            <person name="Andersen M.R."/>
        </authorList>
    </citation>
    <scope>NUCLEOTIDE SEQUENCE [LARGE SCALE GENOMIC DNA]</scope>
    <source>
        <strain evidence="2 3">CBS 151.66</strain>
    </source>
</reference>
<evidence type="ECO:0000313" key="3">
    <source>
        <dbReference type="Proteomes" id="UP000326565"/>
    </source>
</evidence>